<accession>A0ABQ2ELL1</accession>
<dbReference type="CDD" id="cd07067">
    <property type="entry name" value="HP_PGM_like"/>
    <property type="match status" value="1"/>
</dbReference>
<proteinExistence type="predicted"/>
<reference evidence="2" key="1">
    <citation type="journal article" date="2019" name="Int. J. Syst. Evol. Microbiol.">
        <title>The Global Catalogue of Microorganisms (GCM) 10K type strain sequencing project: providing services to taxonomists for standard genome sequencing and annotation.</title>
        <authorList>
            <consortium name="The Broad Institute Genomics Platform"/>
            <consortium name="The Broad Institute Genome Sequencing Center for Infectious Disease"/>
            <person name="Wu L."/>
            <person name="Ma J."/>
        </authorList>
    </citation>
    <scope>NUCLEOTIDE SEQUENCE [LARGE SCALE GENOMIC DNA]</scope>
    <source>
        <strain evidence="2">JCM 30331</strain>
    </source>
</reference>
<dbReference type="EMBL" id="BMPP01000001">
    <property type="protein sequence ID" value="GGK12237.1"/>
    <property type="molecule type" value="Genomic_DNA"/>
</dbReference>
<dbReference type="PANTHER" id="PTHR48100">
    <property type="entry name" value="BROAD-SPECIFICITY PHOSPHATASE YOR283W-RELATED"/>
    <property type="match status" value="1"/>
</dbReference>
<evidence type="ECO:0008006" key="3">
    <source>
        <dbReference type="Google" id="ProtNLM"/>
    </source>
</evidence>
<dbReference type="Proteomes" id="UP000647587">
    <property type="component" value="Unassembled WGS sequence"/>
</dbReference>
<dbReference type="SUPFAM" id="SSF53254">
    <property type="entry name" value="Phosphoglycerate mutase-like"/>
    <property type="match status" value="1"/>
</dbReference>
<name>A0ABQ2ELL1_9DEIO</name>
<dbReference type="Gene3D" id="3.40.50.1240">
    <property type="entry name" value="Phosphoglycerate mutase-like"/>
    <property type="match status" value="1"/>
</dbReference>
<evidence type="ECO:0000313" key="2">
    <source>
        <dbReference type="Proteomes" id="UP000647587"/>
    </source>
</evidence>
<comment type="caution">
    <text evidence="1">The sequence shown here is derived from an EMBL/GenBank/DDBJ whole genome shotgun (WGS) entry which is preliminary data.</text>
</comment>
<gene>
    <name evidence="1" type="ORF">GCM10008955_01850</name>
</gene>
<dbReference type="InterPro" id="IPR050275">
    <property type="entry name" value="PGM_Phosphatase"/>
</dbReference>
<dbReference type="PANTHER" id="PTHR48100:SF1">
    <property type="entry name" value="HISTIDINE PHOSPHATASE FAMILY PROTEIN-RELATED"/>
    <property type="match status" value="1"/>
</dbReference>
<dbReference type="RefSeq" id="WP_189003652.1">
    <property type="nucleotide sequence ID" value="NZ_BMPP01000001.1"/>
</dbReference>
<dbReference type="SMART" id="SM00855">
    <property type="entry name" value="PGAM"/>
    <property type="match status" value="1"/>
</dbReference>
<dbReference type="InterPro" id="IPR013078">
    <property type="entry name" value="His_Pase_superF_clade-1"/>
</dbReference>
<evidence type="ECO:0000313" key="1">
    <source>
        <dbReference type="EMBL" id="GGK12237.1"/>
    </source>
</evidence>
<keyword evidence="2" id="KW-1185">Reference proteome</keyword>
<dbReference type="Pfam" id="PF00300">
    <property type="entry name" value="His_Phos_1"/>
    <property type="match status" value="1"/>
</dbReference>
<sequence length="207" mass="22674">MERLFLVRHAETLVMGPKVLRGGQSQSDVLSERGHRQAARCGTTFASLRLNRPAVYASTFLRAQQTAHPLAAALGIAVTVVDGLQEMETGDWYGRPHDDLNTHGHELFGGNGDFGFPGGESRAEVERRLCQALTQILNQGGTPIIVSHGLALQILLCGLLATDFAAAWADGRFRHANGAISELRGTARQWRAVRLRCAQHLRVDDWE</sequence>
<dbReference type="InterPro" id="IPR029033">
    <property type="entry name" value="His_PPase_superfam"/>
</dbReference>
<organism evidence="1 2">
    <name type="scientific">Deinococcus malanensis</name>
    <dbReference type="NCBI Taxonomy" id="1706855"/>
    <lineage>
        <taxon>Bacteria</taxon>
        <taxon>Thermotogati</taxon>
        <taxon>Deinococcota</taxon>
        <taxon>Deinococci</taxon>
        <taxon>Deinococcales</taxon>
        <taxon>Deinococcaceae</taxon>
        <taxon>Deinococcus</taxon>
    </lineage>
</organism>
<protein>
    <recommendedName>
        <fullName evidence="3">Histidine phosphatase family protein</fullName>
    </recommendedName>
</protein>